<evidence type="ECO:0000313" key="16">
    <source>
        <dbReference type="Proteomes" id="UP001443914"/>
    </source>
</evidence>
<evidence type="ECO:0000256" key="7">
    <source>
        <dbReference type="ARBA" id="ARBA00022723"/>
    </source>
</evidence>
<dbReference type="InterPro" id="IPR031127">
    <property type="entry name" value="E3_UB_ligase_RBR"/>
</dbReference>
<evidence type="ECO:0000256" key="5">
    <source>
        <dbReference type="ARBA" id="ARBA00012251"/>
    </source>
</evidence>
<dbReference type="InterPro" id="IPR018957">
    <property type="entry name" value="Znf_C3HC4_RING-type"/>
</dbReference>
<dbReference type="CDD" id="cd22584">
    <property type="entry name" value="Rcat_RBR_unk"/>
    <property type="match status" value="1"/>
</dbReference>
<name>A0AAW1JN08_SAPOF</name>
<feature type="domain" description="RING-type" evidence="14">
    <location>
        <begin position="246"/>
        <end position="455"/>
    </location>
</feature>
<evidence type="ECO:0000256" key="12">
    <source>
        <dbReference type="PROSITE-ProRule" id="PRU00175"/>
    </source>
</evidence>
<dbReference type="EC" id="2.3.2.31" evidence="5"/>
<dbReference type="Pfam" id="PF01485">
    <property type="entry name" value="IBR"/>
    <property type="match status" value="2"/>
</dbReference>
<evidence type="ECO:0000256" key="2">
    <source>
        <dbReference type="ARBA" id="ARBA00001947"/>
    </source>
</evidence>
<dbReference type="PROSITE" id="PS00518">
    <property type="entry name" value="ZF_RING_1"/>
    <property type="match status" value="1"/>
</dbReference>
<dbReference type="FunFam" id="1.20.120.1750:FF:000018">
    <property type="entry name" value="RBR-type E3 ubiquitin transferase"/>
    <property type="match status" value="1"/>
</dbReference>
<feature type="domain" description="RING-type" evidence="13">
    <location>
        <begin position="250"/>
        <end position="296"/>
    </location>
</feature>
<comment type="similarity">
    <text evidence="4">Belongs to the RBR family. Ariadne subfamily.</text>
</comment>
<dbReference type="PANTHER" id="PTHR11685">
    <property type="entry name" value="RBR FAMILY RING FINGER AND IBR DOMAIN-CONTAINING"/>
    <property type="match status" value="1"/>
</dbReference>
<dbReference type="InterPro" id="IPR017907">
    <property type="entry name" value="Znf_RING_CS"/>
</dbReference>
<evidence type="ECO:0000259" key="13">
    <source>
        <dbReference type="PROSITE" id="PS50089"/>
    </source>
</evidence>
<sequence>MDTEKSSLIRQNLPQFFKTLKPQPNSIPPKFNANYAEKSVINSPNQFRKVMGDQNLRQISELATLRVTDHSKSPLFRKTVIQGSSPILGECSSSNFSGGVNDYKSTQKKIDGKNDVIELKDDDFDDISDDDDDDDCVFVGKEKDFTPSGKNKNDPICVDEYVDEIKVTKFEKKESIVVDNVVHCVDYYDVDDNDEVRIVDVIPSSKKKRGFRSGVSVVELGESSGTKNTINDGIVIDIDDSVEDELTFLCDICADTKPRYEWFTIKGCSHSYCSDCMKNYVASKLQDGVSRVSCPVPDCAGVLEPEYCREILPSEVFERWGNLLCESVLLASQKFYCPFKDCSALLLDDGDESVTQCECPSCFRLFCAQCKVGWHAGFKCSEFQNLSKDEREKEDLMLRDLAKNKNWQRCPACKFYVEKSEGCLYMKCRCGIAFCYSCGAVNQDHRFHYCKKCGR</sequence>
<dbReference type="EMBL" id="JBDFQZ010000007">
    <property type="protein sequence ID" value="KAK9705732.1"/>
    <property type="molecule type" value="Genomic_DNA"/>
</dbReference>
<evidence type="ECO:0000259" key="14">
    <source>
        <dbReference type="PROSITE" id="PS51873"/>
    </source>
</evidence>
<evidence type="ECO:0000313" key="15">
    <source>
        <dbReference type="EMBL" id="KAK9705732.1"/>
    </source>
</evidence>
<keyword evidence="7" id="KW-0479">Metal-binding</keyword>
<evidence type="ECO:0000256" key="6">
    <source>
        <dbReference type="ARBA" id="ARBA00022679"/>
    </source>
</evidence>
<dbReference type="PROSITE" id="PS50089">
    <property type="entry name" value="ZF_RING_2"/>
    <property type="match status" value="1"/>
</dbReference>
<gene>
    <name evidence="15" type="ORF">RND81_07G077900</name>
</gene>
<comment type="cofactor">
    <cofactor evidence="2">
        <name>Zn(2+)</name>
        <dbReference type="ChEBI" id="CHEBI:29105"/>
    </cofactor>
</comment>
<dbReference type="SMART" id="SM00647">
    <property type="entry name" value="IBR"/>
    <property type="match status" value="2"/>
</dbReference>
<reference evidence="15" key="1">
    <citation type="submission" date="2024-03" db="EMBL/GenBank/DDBJ databases">
        <title>WGS assembly of Saponaria officinalis var. Norfolk2.</title>
        <authorList>
            <person name="Jenkins J."/>
            <person name="Shu S."/>
            <person name="Grimwood J."/>
            <person name="Barry K."/>
            <person name="Goodstein D."/>
            <person name="Schmutz J."/>
            <person name="Leebens-Mack J."/>
            <person name="Osbourn A."/>
        </authorList>
    </citation>
    <scope>NUCLEOTIDE SEQUENCE [LARGE SCALE GENOMIC DNA]</scope>
    <source>
        <strain evidence="15">JIC</strain>
    </source>
</reference>
<dbReference type="CDD" id="cd22582">
    <property type="entry name" value="BRcat_RBR_unk"/>
    <property type="match status" value="1"/>
</dbReference>
<organism evidence="15 16">
    <name type="scientific">Saponaria officinalis</name>
    <name type="common">Common soapwort</name>
    <name type="synonym">Lychnis saponaria</name>
    <dbReference type="NCBI Taxonomy" id="3572"/>
    <lineage>
        <taxon>Eukaryota</taxon>
        <taxon>Viridiplantae</taxon>
        <taxon>Streptophyta</taxon>
        <taxon>Embryophyta</taxon>
        <taxon>Tracheophyta</taxon>
        <taxon>Spermatophyta</taxon>
        <taxon>Magnoliopsida</taxon>
        <taxon>eudicotyledons</taxon>
        <taxon>Gunneridae</taxon>
        <taxon>Pentapetalae</taxon>
        <taxon>Caryophyllales</taxon>
        <taxon>Caryophyllaceae</taxon>
        <taxon>Caryophylleae</taxon>
        <taxon>Saponaria</taxon>
    </lineage>
</organism>
<evidence type="ECO:0000256" key="1">
    <source>
        <dbReference type="ARBA" id="ARBA00001798"/>
    </source>
</evidence>
<dbReference type="SUPFAM" id="SSF57850">
    <property type="entry name" value="RING/U-box"/>
    <property type="match status" value="3"/>
</dbReference>
<dbReference type="PROSITE" id="PS51873">
    <property type="entry name" value="TRIAD"/>
    <property type="match status" value="1"/>
</dbReference>
<protein>
    <recommendedName>
        <fullName evidence="5">RBR-type E3 ubiquitin transferase</fullName>
        <ecNumber evidence="5">2.3.2.31</ecNumber>
    </recommendedName>
</protein>
<dbReference type="GO" id="GO:0016567">
    <property type="term" value="P:protein ubiquitination"/>
    <property type="evidence" value="ECO:0007669"/>
    <property type="project" value="InterPro"/>
</dbReference>
<dbReference type="AlphaFoldDB" id="A0AAW1JN08"/>
<comment type="catalytic activity">
    <reaction evidence="1">
        <text>[E2 ubiquitin-conjugating enzyme]-S-ubiquitinyl-L-cysteine + [acceptor protein]-L-lysine = [E2 ubiquitin-conjugating enzyme]-L-cysteine + [acceptor protein]-N(6)-ubiquitinyl-L-lysine.</text>
        <dbReference type="EC" id="2.3.2.31"/>
    </reaction>
</comment>
<dbReference type="GO" id="GO:0008270">
    <property type="term" value="F:zinc ion binding"/>
    <property type="evidence" value="ECO:0007669"/>
    <property type="project" value="UniProtKB-KW"/>
</dbReference>
<keyword evidence="9 12" id="KW-0863">Zinc-finger</keyword>
<evidence type="ECO:0000256" key="3">
    <source>
        <dbReference type="ARBA" id="ARBA00003976"/>
    </source>
</evidence>
<dbReference type="GO" id="GO:0061630">
    <property type="term" value="F:ubiquitin protein ligase activity"/>
    <property type="evidence" value="ECO:0007669"/>
    <property type="project" value="UniProtKB-EC"/>
</dbReference>
<dbReference type="InterPro" id="IPR044066">
    <property type="entry name" value="TRIAD_supradom"/>
</dbReference>
<dbReference type="Gene3D" id="1.20.120.1750">
    <property type="match status" value="1"/>
</dbReference>
<dbReference type="InterPro" id="IPR013083">
    <property type="entry name" value="Znf_RING/FYVE/PHD"/>
</dbReference>
<comment type="caution">
    <text evidence="15">The sequence shown here is derived from an EMBL/GenBank/DDBJ whole genome shotgun (WGS) entry which is preliminary data.</text>
</comment>
<proteinExistence type="inferred from homology"/>
<keyword evidence="6" id="KW-0808">Transferase</keyword>
<dbReference type="FunFam" id="3.30.40.10:FF:000230">
    <property type="entry name" value="RBR-type E3 ubiquitin transferase"/>
    <property type="match status" value="1"/>
</dbReference>
<dbReference type="InterPro" id="IPR001841">
    <property type="entry name" value="Znf_RING"/>
</dbReference>
<keyword evidence="11" id="KW-0862">Zinc</keyword>
<evidence type="ECO:0000256" key="8">
    <source>
        <dbReference type="ARBA" id="ARBA00022737"/>
    </source>
</evidence>
<dbReference type="Gene3D" id="3.30.40.10">
    <property type="entry name" value="Zinc/RING finger domain, C3HC4 (zinc finger)"/>
    <property type="match status" value="1"/>
</dbReference>
<dbReference type="Proteomes" id="UP001443914">
    <property type="component" value="Unassembled WGS sequence"/>
</dbReference>
<accession>A0AAW1JN08</accession>
<comment type="function">
    <text evidence="3">Might act as an E3 ubiquitin-protein ligase, or as part of E3 complex, which accepts ubiquitin from specific E2 ubiquitin-conjugating enzymes and then transfers it to substrates.</text>
</comment>
<evidence type="ECO:0000256" key="9">
    <source>
        <dbReference type="ARBA" id="ARBA00022771"/>
    </source>
</evidence>
<evidence type="ECO:0000256" key="10">
    <source>
        <dbReference type="ARBA" id="ARBA00022786"/>
    </source>
</evidence>
<keyword evidence="8" id="KW-0677">Repeat</keyword>
<keyword evidence="10" id="KW-0833">Ubl conjugation pathway</keyword>
<dbReference type="Pfam" id="PF00097">
    <property type="entry name" value="zf-C3HC4"/>
    <property type="match status" value="1"/>
</dbReference>
<evidence type="ECO:0000256" key="11">
    <source>
        <dbReference type="ARBA" id="ARBA00022833"/>
    </source>
</evidence>
<dbReference type="InterPro" id="IPR002867">
    <property type="entry name" value="IBR_dom"/>
</dbReference>
<evidence type="ECO:0000256" key="4">
    <source>
        <dbReference type="ARBA" id="ARBA00005884"/>
    </source>
</evidence>
<keyword evidence="16" id="KW-1185">Reference proteome</keyword>